<dbReference type="PANTHER" id="PTHR43798">
    <property type="entry name" value="MONOACYLGLYCEROL LIPASE"/>
    <property type="match status" value="1"/>
</dbReference>
<dbReference type="InterPro" id="IPR000073">
    <property type="entry name" value="AB_hydrolase_1"/>
</dbReference>
<feature type="domain" description="AB hydrolase-1" evidence="1">
    <location>
        <begin position="23"/>
        <end position="270"/>
    </location>
</feature>
<dbReference type="InterPro" id="IPR050266">
    <property type="entry name" value="AB_hydrolase_sf"/>
</dbReference>
<accession>A0ABU5YYS8</accession>
<reference evidence="2 3" key="1">
    <citation type="submission" date="2023-12" db="EMBL/GenBank/DDBJ databases">
        <title>Description of new species of Mycobacterium terrae complex isolated from sewage at the Sao Paulo Zoological Park Foundation in Brazil.</title>
        <authorList>
            <person name="Romagnoli C.L."/>
            <person name="Conceicao E.C."/>
            <person name="Machado E."/>
            <person name="Barreto L.B.P.F."/>
            <person name="Sharma A."/>
            <person name="Silva N.M."/>
            <person name="Marques L.E."/>
            <person name="Juliana M.A."/>
            <person name="Lourenco M.C.S."/>
            <person name="Digiampietri L.A."/>
            <person name="Suffys P.N."/>
            <person name="Viana-Niero C."/>
        </authorList>
    </citation>
    <scope>NUCLEOTIDE SEQUENCE [LARGE SCALE GENOMIC DNA]</scope>
    <source>
        <strain evidence="2 3">MYC017</strain>
    </source>
</reference>
<sequence length="280" mass="30046">MAKTILVDGVEIEYTEIGSGPPIVFVHGVYVTGALWQDVADRLSRNYRCILPTWPFGAQRNPAGPGVDLGVAAAGSRILRFIEALDLSQVTLVANDTGGGIVLAALGNSAHDFGRVAAMVFTNCDSFDHFPPPGFLPLVKLCRLNAAIGRGILRMLASRPGLNYFASSVTRHGIDVTRRPAIFGGFATSAQVRREAVRLTAEIDPKHTLAATAALETYPNPVLILWGAADKLFPVEDAHRLANAFPHAALRTIEDSSTYVMLDQPDDAAQAIREFLTSIA</sequence>
<dbReference type="InterPro" id="IPR029058">
    <property type="entry name" value="AB_hydrolase_fold"/>
</dbReference>
<dbReference type="Proteomes" id="UP001299283">
    <property type="component" value="Unassembled WGS sequence"/>
</dbReference>
<gene>
    <name evidence="2" type="ORF">K5L39_14005</name>
</gene>
<name>A0ABU5YYS8_9MYCO</name>
<evidence type="ECO:0000313" key="2">
    <source>
        <dbReference type="EMBL" id="MEB3070300.1"/>
    </source>
</evidence>
<dbReference type="Gene3D" id="3.40.50.1820">
    <property type="entry name" value="alpha/beta hydrolase"/>
    <property type="match status" value="1"/>
</dbReference>
<keyword evidence="3" id="KW-1185">Reference proteome</keyword>
<dbReference type="SUPFAM" id="SSF53474">
    <property type="entry name" value="alpha/beta-Hydrolases"/>
    <property type="match status" value="1"/>
</dbReference>
<evidence type="ECO:0000313" key="3">
    <source>
        <dbReference type="Proteomes" id="UP001299283"/>
    </source>
</evidence>
<protein>
    <submittedName>
        <fullName evidence="2">Alpha/beta hydrolase</fullName>
    </submittedName>
</protein>
<proteinExistence type="predicted"/>
<dbReference type="RefSeq" id="WP_225398673.1">
    <property type="nucleotide sequence ID" value="NZ_JAYJJQ010000012.1"/>
</dbReference>
<organism evidence="2 3">
    <name type="scientific">[Mycobacterium] vasticus</name>
    <dbReference type="NCBI Taxonomy" id="2875777"/>
    <lineage>
        <taxon>Bacteria</taxon>
        <taxon>Bacillati</taxon>
        <taxon>Actinomycetota</taxon>
        <taxon>Actinomycetes</taxon>
        <taxon>Mycobacteriales</taxon>
        <taxon>Mycobacteriaceae</taxon>
        <taxon>Mycolicibacter</taxon>
    </lineage>
</organism>
<dbReference type="EMBL" id="JAYJJQ010000012">
    <property type="protein sequence ID" value="MEB3070300.1"/>
    <property type="molecule type" value="Genomic_DNA"/>
</dbReference>
<comment type="caution">
    <text evidence="2">The sequence shown here is derived from an EMBL/GenBank/DDBJ whole genome shotgun (WGS) entry which is preliminary data.</text>
</comment>
<dbReference type="Pfam" id="PF12697">
    <property type="entry name" value="Abhydrolase_6"/>
    <property type="match status" value="1"/>
</dbReference>
<dbReference type="GO" id="GO:0016787">
    <property type="term" value="F:hydrolase activity"/>
    <property type="evidence" value="ECO:0007669"/>
    <property type="project" value="UniProtKB-KW"/>
</dbReference>
<keyword evidence="2" id="KW-0378">Hydrolase</keyword>
<evidence type="ECO:0000259" key="1">
    <source>
        <dbReference type="Pfam" id="PF12697"/>
    </source>
</evidence>